<dbReference type="EMBL" id="JAQQAF010000005">
    <property type="protein sequence ID" value="KAJ8486595.1"/>
    <property type="molecule type" value="Genomic_DNA"/>
</dbReference>
<reference evidence="2 3" key="1">
    <citation type="submission" date="2022-12" db="EMBL/GenBank/DDBJ databases">
        <title>Chromosome-scale assembly of the Ensete ventricosum genome.</title>
        <authorList>
            <person name="Dussert Y."/>
            <person name="Stocks J."/>
            <person name="Wendawek A."/>
            <person name="Woldeyes F."/>
            <person name="Nichols R.A."/>
            <person name="Borrell J.S."/>
        </authorList>
    </citation>
    <scope>NUCLEOTIDE SEQUENCE [LARGE SCALE GENOMIC DNA]</scope>
    <source>
        <strain evidence="3">cv. Maze</strain>
        <tissue evidence="2">Seeds</tissue>
    </source>
</reference>
<evidence type="ECO:0000313" key="2">
    <source>
        <dbReference type="EMBL" id="KAJ8486595.1"/>
    </source>
</evidence>
<keyword evidence="3" id="KW-1185">Reference proteome</keyword>
<feature type="region of interest" description="Disordered" evidence="1">
    <location>
        <begin position="1"/>
        <end position="26"/>
    </location>
</feature>
<evidence type="ECO:0000313" key="3">
    <source>
        <dbReference type="Proteomes" id="UP001222027"/>
    </source>
</evidence>
<dbReference type="AlphaFoldDB" id="A0AAV8PGV8"/>
<dbReference type="Proteomes" id="UP001222027">
    <property type="component" value="Unassembled WGS sequence"/>
</dbReference>
<accession>A0AAV8PGV8</accession>
<name>A0AAV8PGV8_ENSVE</name>
<gene>
    <name evidence="2" type="ORF">OPV22_019080</name>
</gene>
<evidence type="ECO:0000256" key="1">
    <source>
        <dbReference type="SAM" id="MobiDB-lite"/>
    </source>
</evidence>
<evidence type="ECO:0008006" key="4">
    <source>
        <dbReference type="Google" id="ProtNLM"/>
    </source>
</evidence>
<dbReference type="PANTHER" id="PTHR33264">
    <property type="entry name" value="EXPRESSED PROTEIN"/>
    <property type="match status" value="1"/>
</dbReference>
<dbReference type="PANTHER" id="PTHR33264:SF8">
    <property type="entry name" value="EXPRESSED PROTEIN"/>
    <property type="match status" value="1"/>
</dbReference>
<comment type="caution">
    <text evidence="2">The sequence shown here is derived from an EMBL/GenBank/DDBJ whole genome shotgun (WGS) entry which is preliminary data.</text>
</comment>
<sequence>MARKPVHRPLPPPPAKPALSATGRRPRVMMAKEPAKQRASLAEVAGATTAGFAALCCCCPCGLIHLLITVVLKLPLGLVRRALRLRRNRWAGSTRPKTGLWRPEAGVFRGDDDDFSLCHGVLLSRSSFNEPYPAESPSPELAELEREMLAKFHGAGFWRSLSQR</sequence>
<organism evidence="2 3">
    <name type="scientific">Ensete ventricosum</name>
    <name type="common">Abyssinian banana</name>
    <name type="synonym">Musa ensete</name>
    <dbReference type="NCBI Taxonomy" id="4639"/>
    <lineage>
        <taxon>Eukaryota</taxon>
        <taxon>Viridiplantae</taxon>
        <taxon>Streptophyta</taxon>
        <taxon>Embryophyta</taxon>
        <taxon>Tracheophyta</taxon>
        <taxon>Spermatophyta</taxon>
        <taxon>Magnoliopsida</taxon>
        <taxon>Liliopsida</taxon>
        <taxon>Zingiberales</taxon>
        <taxon>Musaceae</taxon>
        <taxon>Ensete</taxon>
    </lineage>
</organism>
<protein>
    <recommendedName>
        <fullName evidence="4">Cysteine-rich transmembrane CYSTM domain-containing protein</fullName>
    </recommendedName>
</protein>
<proteinExistence type="predicted"/>